<dbReference type="Pfam" id="PF08585">
    <property type="entry name" value="RMI1_N_C"/>
    <property type="match status" value="1"/>
</dbReference>
<evidence type="ECO:0000256" key="6">
    <source>
        <dbReference type="SAM" id="MobiDB-lite"/>
    </source>
</evidence>
<evidence type="ECO:0000256" key="4">
    <source>
        <dbReference type="ARBA" id="ARBA00023242"/>
    </source>
</evidence>
<dbReference type="PANTHER" id="PTHR13681:SF24">
    <property type="entry name" value="TUDOR DOMAIN-CONTAINING PROTEIN 3"/>
    <property type="match status" value="1"/>
</dbReference>
<feature type="compositionally biased region" description="Basic and acidic residues" evidence="6">
    <location>
        <begin position="394"/>
        <end position="404"/>
    </location>
</feature>
<dbReference type="EMBL" id="CP111014">
    <property type="protein sequence ID" value="WAQ98956.1"/>
    <property type="molecule type" value="Genomic_DNA"/>
</dbReference>
<feature type="compositionally biased region" description="Low complexity" evidence="6">
    <location>
        <begin position="479"/>
        <end position="495"/>
    </location>
</feature>
<feature type="compositionally biased region" description="Basic and acidic residues" evidence="6">
    <location>
        <begin position="412"/>
        <end position="476"/>
    </location>
</feature>
<keyword evidence="4" id="KW-0539">Nucleus</keyword>
<feature type="region of interest" description="Disordered" evidence="6">
    <location>
        <begin position="257"/>
        <end position="597"/>
    </location>
</feature>
<keyword evidence="10" id="KW-1185">Reference proteome</keyword>
<evidence type="ECO:0000256" key="1">
    <source>
        <dbReference type="ARBA" id="ARBA00004123"/>
    </source>
</evidence>
<comment type="subcellular location">
    <subcellularLocation>
        <location evidence="1">Nucleus</location>
    </subcellularLocation>
</comment>
<dbReference type="Gene3D" id="2.40.50.770">
    <property type="entry name" value="RecQ-mediated genome instability protein Rmi1, C-terminal domain"/>
    <property type="match status" value="1"/>
</dbReference>
<feature type="compositionally biased region" description="Polar residues" evidence="6">
    <location>
        <begin position="379"/>
        <end position="393"/>
    </location>
</feature>
<dbReference type="InterPro" id="IPR013894">
    <property type="entry name" value="RMI1_OB"/>
</dbReference>
<dbReference type="PANTHER" id="PTHR13681">
    <property type="entry name" value="SURVIVAL OF MOTOR NEURON-RELATED-SPLICING FACTOR 30-RELATED"/>
    <property type="match status" value="1"/>
</dbReference>
<protein>
    <recommendedName>
        <fullName evidence="2">Tudor domain-containing protein 3</fullName>
    </recommendedName>
</protein>
<dbReference type="PROSITE" id="PS50304">
    <property type="entry name" value="TUDOR"/>
    <property type="match status" value="1"/>
</dbReference>
<dbReference type="SUPFAM" id="SSF63748">
    <property type="entry name" value="Tudor/PWWP/MBT"/>
    <property type="match status" value="1"/>
</dbReference>
<dbReference type="InterPro" id="IPR015940">
    <property type="entry name" value="UBA"/>
</dbReference>
<evidence type="ECO:0000256" key="5">
    <source>
        <dbReference type="ARBA" id="ARBA00035105"/>
    </source>
</evidence>
<evidence type="ECO:0000256" key="2">
    <source>
        <dbReference type="ARBA" id="ARBA00013421"/>
    </source>
</evidence>
<feature type="compositionally biased region" description="Polar residues" evidence="6">
    <location>
        <begin position="578"/>
        <end position="597"/>
    </location>
</feature>
<dbReference type="SMART" id="SM00165">
    <property type="entry name" value="UBA"/>
    <property type="match status" value="1"/>
</dbReference>
<sequence length="753" mass="84130">MAGVSLQDRGWYLTGEGIAQCTQTGKSDVDSIIKSALDVQGPGVLQLQKIRNVSAPKDNEDSQAAPRIFKFSLTDGHVTCNAVETENLNGVTVDVEHGFLLLNNKNAKSLGGRVDKLAEGWELKRKLAKQSRATFNTDGGPPLFVPFGQRISTDAYKAQPKRDNFKSLETLKGDKDKTRAEEIEFEAQRKATIAEALQAKEDGLTKKFGGGTKVNDRDIAKIVEMGFQAEDATSALKQSGGNFQQALDSLLSGRVLPGRSGFGRGGPNRQGSYESDRGRGGRRERRDDDTGGGGRGRRGRDQEETGDASSRPSGPATLFDFLNKKIPIGDTKDQLPQNDTRDHRNYSQTNIDQSYRSKQAEPPRFSQKPRQQGSGGQGQFNRGRNYDNQSGSEGSERSQNDQRPKTSTSDSRNFDKRNMDRSYVDRNDRNKGRGDNGFSDRRNNFNEGDGRRGGGGGRDGRSERDRDFRPGDRRNQYDNQKSANNSSKPSANNYNQRSREDQTDNKSSSQRYEKPDDSQKRDSQFRKPDRTDKGTDRPKNQQKNQNQKPDSSQNRDSYNDQKYNNRQQDSYSKEGNLRQKSQSNKGGNSQTSDDINNFSQSYPQVVQTSYNDYNMNNNAVASSCAAQFSPEYVYTDIPQFYNAQIAVLPRDMSTCVVTFTEYGNTEEVRLTDIRPLPQLMAQMGGNMMQPDMSMPPPQMYYSAPAPLGSPGGMEEVIQGMGSMEFRRGGGGQPYQARDNRPQQQYYQPPPQRR</sequence>
<evidence type="ECO:0000313" key="9">
    <source>
        <dbReference type="EMBL" id="WAQ98956.1"/>
    </source>
</evidence>
<evidence type="ECO:0000313" key="10">
    <source>
        <dbReference type="Proteomes" id="UP001164746"/>
    </source>
</evidence>
<dbReference type="Pfam" id="PF00627">
    <property type="entry name" value="UBA"/>
    <property type="match status" value="1"/>
</dbReference>
<gene>
    <name evidence="9" type="ORF">MAR_023329</name>
</gene>
<dbReference type="Gene3D" id="1.10.8.10">
    <property type="entry name" value="DNA helicase RuvA subunit, C-terminal domain"/>
    <property type="match status" value="1"/>
</dbReference>
<accession>A0ABY7DMN6</accession>
<reference evidence="9" key="1">
    <citation type="submission" date="2022-11" db="EMBL/GenBank/DDBJ databases">
        <title>Centuries of genome instability and evolution in soft-shell clam transmissible cancer (bioRxiv).</title>
        <authorList>
            <person name="Hart S.F.M."/>
            <person name="Yonemitsu M.A."/>
            <person name="Giersch R.M."/>
            <person name="Beal B.F."/>
            <person name="Arriagada G."/>
            <person name="Davis B.W."/>
            <person name="Ostrander E.A."/>
            <person name="Goff S.P."/>
            <person name="Metzger M.J."/>
        </authorList>
    </citation>
    <scope>NUCLEOTIDE SEQUENCE</scope>
    <source>
        <strain evidence="9">MELC-2E11</strain>
        <tissue evidence="9">Siphon/mantle</tissue>
    </source>
</reference>
<evidence type="ECO:0000259" key="8">
    <source>
        <dbReference type="PROSITE" id="PS50304"/>
    </source>
</evidence>
<dbReference type="InterPro" id="IPR042470">
    <property type="entry name" value="RMI1_N_C_sf"/>
</dbReference>
<proteinExistence type="predicted"/>
<feature type="domain" description="UBA" evidence="7">
    <location>
        <begin position="213"/>
        <end position="253"/>
    </location>
</feature>
<feature type="compositionally biased region" description="Basic and acidic residues" evidence="6">
    <location>
        <begin position="511"/>
        <end position="539"/>
    </location>
</feature>
<dbReference type="SUPFAM" id="SSF46934">
    <property type="entry name" value="UBA-like"/>
    <property type="match status" value="1"/>
</dbReference>
<dbReference type="PROSITE" id="PS50030">
    <property type="entry name" value="UBA"/>
    <property type="match status" value="1"/>
</dbReference>
<feature type="domain" description="Tudor" evidence="8">
    <location>
        <begin position="617"/>
        <end position="683"/>
    </location>
</feature>
<dbReference type="Proteomes" id="UP001164746">
    <property type="component" value="Chromosome 3"/>
</dbReference>
<feature type="compositionally biased region" description="Polar residues" evidence="6">
    <location>
        <begin position="549"/>
        <end position="570"/>
    </location>
</feature>
<feature type="compositionally biased region" description="Polar residues" evidence="6">
    <location>
        <begin position="346"/>
        <end position="357"/>
    </location>
</feature>
<feature type="region of interest" description="Disordered" evidence="6">
    <location>
        <begin position="721"/>
        <end position="753"/>
    </location>
</feature>
<dbReference type="Gene3D" id="2.30.30.140">
    <property type="match status" value="1"/>
</dbReference>
<organism evidence="9 10">
    <name type="scientific">Mya arenaria</name>
    <name type="common">Soft-shell clam</name>
    <dbReference type="NCBI Taxonomy" id="6604"/>
    <lineage>
        <taxon>Eukaryota</taxon>
        <taxon>Metazoa</taxon>
        <taxon>Spiralia</taxon>
        <taxon>Lophotrochozoa</taxon>
        <taxon>Mollusca</taxon>
        <taxon>Bivalvia</taxon>
        <taxon>Autobranchia</taxon>
        <taxon>Heteroconchia</taxon>
        <taxon>Euheterodonta</taxon>
        <taxon>Imparidentia</taxon>
        <taxon>Neoheterodontei</taxon>
        <taxon>Myida</taxon>
        <taxon>Myoidea</taxon>
        <taxon>Myidae</taxon>
        <taxon>Mya</taxon>
    </lineage>
</organism>
<dbReference type="InterPro" id="IPR009060">
    <property type="entry name" value="UBA-like_sf"/>
</dbReference>
<dbReference type="InterPro" id="IPR002999">
    <property type="entry name" value="Tudor"/>
</dbReference>
<feature type="compositionally biased region" description="Basic and acidic residues" evidence="6">
    <location>
        <begin position="274"/>
        <end position="289"/>
    </location>
</feature>
<comment type="function">
    <text evidence="5">Scaffolding protein that specifically recognizes and binds dimethylarginine-containing proteins. Plays a role in the regulation of translation of target mRNAs by binding Arg/Gly-rich motifs (GAR) in dimethylarginine-containing proteins. In nucleus, acts as a coactivator: recognizes and binds asymmetric dimethylation on the core histone tails associated with transcriptional activation (H3R17me2a and H4R3me2a) and recruits proteins at these arginine-methylated loci. In cytoplasm, acts as an antiviral factor that participates in the assembly of stress granules together with G3BP1.</text>
</comment>
<evidence type="ECO:0000259" key="7">
    <source>
        <dbReference type="PROSITE" id="PS50030"/>
    </source>
</evidence>
<evidence type="ECO:0000256" key="3">
    <source>
        <dbReference type="ARBA" id="ARBA00022853"/>
    </source>
</evidence>
<keyword evidence="3" id="KW-0156">Chromatin regulator</keyword>
<name>A0ABY7DMN6_MYAAR</name>